<dbReference type="EMBL" id="BMID01000001">
    <property type="protein sequence ID" value="GGA01481.1"/>
    <property type="molecule type" value="Genomic_DNA"/>
</dbReference>
<protein>
    <recommendedName>
        <fullName evidence="3">DNA gyrase inhibitor YacG</fullName>
    </recommendedName>
</protein>
<feature type="binding site" evidence="3">
    <location>
        <position position="23"/>
    </location>
    <ligand>
        <name>Zn(2+)</name>
        <dbReference type="ChEBI" id="CHEBI:29105"/>
    </ligand>
</feature>
<proteinExistence type="inferred from homology"/>
<comment type="function">
    <text evidence="3">Inhibits all the catalytic activities of DNA gyrase by preventing its interaction with DNA. Acts by binding directly to the C-terminal domain of GyrB, which probably disrupts DNA binding by the gyrase.</text>
</comment>
<keyword evidence="2 3" id="KW-0862">Zinc</keyword>
<dbReference type="PANTHER" id="PTHR36150">
    <property type="entry name" value="DNA GYRASE INHIBITOR YACG"/>
    <property type="match status" value="1"/>
</dbReference>
<dbReference type="InterPro" id="IPR013088">
    <property type="entry name" value="Znf_NHR/GATA"/>
</dbReference>
<evidence type="ECO:0000256" key="1">
    <source>
        <dbReference type="ARBA" id="ARBA00022723"/>
    </source>
</evidence>
<comment type="cofactor">
    <cofactor evidence="3">
        <name>Zn(2+)</name>
        <dbReference type="ChEBI" id="CHEBI:29105"/>
    </cofactor>
    <text evidence="3">Binds 1 zinc ion.</text>
</comment>
<dbReference type="HAMAP" id="MF_00649">
    <property type="entry name" value="DNA_gyrase_inhibitor_YacG"/>
    <property type="match status" value="1"/>
</dbReference>
<evidence type="ECO:0000256" key="3">
    <source>
        <dbReference type="HAMAP-Rule" id="MF_00649"/>
    </source>
</evidence>
<dbReference type="Pfam" id="PF03884">
    <property type="entry name" value="YacG"/>
    <property type="match status" value="1"/>
</dbReference>
<comment type="similarity">
    <text evidence="3">Belongs to the DNA gyrase inhibitor YacG family.</text>
</comment>
<feature type="region of interest" description="Disordered" evidence="4">
    <location>
        <begin position="43"/>
        <end position="63"/>
    </location>
</feature>
<keyword evidence="6" id="KW-1185">Reference proteome</keyword>
<name>A0ABQ1F6H8_9SPHN</name>
<evidence type="ECO:0000313" key="5">
    <source>
        <dbReference type="EMBL" id="GGA01481.1"/>
    </source>
</evidence>
<evidence type="ECO:0000256" key="4">
    <source>
        <dbReference type="SAM" id="MobiDB-lite"/>
    </source>
</evidence>
<feature type="binding site" evidence="3">
    <location>
        <position position="27"/>
    </location>
    <ligand>
        <name>Zn(2+)</name>
        <dbReference type="ChEBI" id="CHEBI:29105"/>
    </ligand>
</feature>
<comment type="subunit">
    <text evidence="3">Interacts with GyrB.</text>
</comment>
<sequence length="63" mass="6955">MNTPVRRCPICKKPRVAEHAPFCSKRCRDRDLGAWLTDSYAVPAEPVDPESIGPGNLGEESDD</sequence>
<evidence type="ECO:0000313" key="6">
    <source>
        <dbReference type="Proteomes" id="UP000603317"/>
    </source>
</evidence>
<keyword evidence="1 3" id="KW-0479">Metal-binding</keyword>
<dbReference type="InterPro" id="IPR005584">
    <property type="entry name" value="DNA_gyrase_inhibitor_YacG"/>
</dbReference>
<comment type="caution">
    <text evidence="5">The sequence shown here is derived from an EMBL/GenBank/DDBJ whole genome shotgun (WGS) entry which is preliminary data.</text>
</comment>
<feature type="binding site" evidence="3">
    <location>
        <position position="11"/>
    </location>
    <ligand>
        <name>Zn(2+)</name>
        <dbReference type="ChEBI" id="CHEBI:29105"/>
    </ligand>
</feature>
<reference evidence="6" key="1">
    <citation type="journal article" date="2019" name="Int. J. Syst. Evol. Microbiol.">
        <title>The Global Catalogue of Microorganisms (GCM) 10K type strain sequencing project: providing services to taxonomists for standard genome sequencing and annotation.</title>
        <authorList>
            <consortium name="The Broad Institute Genomics Platform"/>
            <consortium name="The Broad Institute Genome Sequencing Center for Infectious Disease"/>
            <person name="Wu L."/>
            <person name="Ma J."/>
        </authorList>
    </citation>
    <scope>NUCLEOTIDE SEQUENCE [LARGE SCALE GENOMIC DNA]</scope>
    <source>
        <strain evidence="6">CGMCC 1.15297</strain>
    </source>
</reference>
<dbReference type="RefSeq" id="WP_188641461.1">
    <property type="nucleotide sequence ID" value="NZ_BMID01000001.1"/>
</dbReference>
<accession>A0ABQ1F6H8</accession>
<feature type="binding site" evidence="3">
    <location>
        <position position="8"/>
    </location>
    <ligand>
        <name>Zn(2+)</name>
        <dbReference type="ChEBI" id="CHEBI:29105"/>
    </ligand>
</feature>
<organism evidence="5 6">
    <name type="scientific">Blastomonas marina</name>
    <dbReference type="NCBI Taxonomy" id="1867408"/>
    <lineage>
        <taxon>Bacteria</taxon>
        <taxon>Pseudomonadati</taxon>
        <taxon>Pseudomonadota</taxon>
        <taxon>Alphaproteobacteria</taxon>
        <taxon>Sphingomonadales</taxon>
        <taxon>Sphingomonadaceae</taxon>
        <taxon>Blastomonas</taxon>
    </lineage>
</organism>
<gene>
    <name evidence="3" type="primary">yacG</name>
    <name evidence="5" type="ORF">GCM10010923_07820</name>
</gene>
<dbReference type="Gene3D" id="3.30.50.10">
    <property type="entry name" value="Erythroid Transcription Factor GATA-1, subunit A"/>
    <property type="match status" value="1"/>
</dbReference>
<dbReference type="Proteomes" id="UP000603317">
    <property type="component" value="Unassembled WGS sequence"/>
</dbReference>
<dbReference type="SUPFAM" id="SSF57716">
    <property type="entry name" value="Glucocorticoid receptor-like (DNA-binding domain)"/>
    <property type="match status" value="1"/>
</dbReference>
<dbReference type="PANTHER" id="PTHR36150:SF1">
    <property type="entry name" value="DNA GYRASE INHIBITOR YACG"/>
    <property type="match status" value="1"/>
</dbReference>
<evidence type="ECO:0000256" key="2">
    <source>
        <dbReference type="ARBA" id="ARBA00022833"/>
    </source>
</evidence>